<sequence>MYTNIDDLKKELKELCSEYVIILERLKEEEVITQDTFEKCTSKKILFLQE</sequence>
<evidence type="ECO:0000313" key="1">
    <source>
        <dbReference type="EMBL" id="SHH26418.1"/>
    </source>
</evidence>
<dbReference type="EMBL" id="FQWX01000031">
    <property type="protein sequence ID" value="SHH26418.1"/>
    <property type="molecule type" value="Genomic_DNA"/>
</dbReference>
<protein>
    <submittedName>
        <fullName evidence="1">Uncharacterized protein</fullName>
    </submittedName>
</protein>
<organism evidence="1 2">
    <name type="scientific">Asaccharospora irregularis DSM 2635</name>
    <dbReference type="NCBI Taxonomy" id="1121321"/>
    <lineage>
        <taxon>Bacteria</taxon>
        <taxon>Bacillati</taxon>
        <taxon>Bacillota</taxon>
        <taxon>Clostridia</taxon>
        <taxon>Peptostreptococcales</taxon>
        <taxon>Peptostreptococcaceae</taxon>
        <taxon>Asaccharospora</taxon>
    </lineage>
</organism>
<accession>A0A1M5RK13</accession>
<reference evidence="2" key="1">
    <citation type="submission" date="2016-11" db="EMBL/GenBank/DDBJ databases">
        <authorList>
            <person name="Varghese N."/>
            <person name="Submissions S."/>
        </authorList>
    </citation>
    <scope>NUCLEOTIDE SEQUENCE [LARGE SCALE GENOMIC DNA]</scope>
    <source>
        <strain evidence="2">DSM 2635</strain>
    </source>
</reference>
<dbReference type="RefSeq" id="WP_200787918.1">
    <property type="nucleotide sequence ID" value="NZ_BAABCH010000012.1"/>
</dbReference>
<name>A0A1M5RK13_9FIRM</name>
<gene>
    <name evidence="1" type="ORF">SAMN04488530_13115</name>
</gene>
<dbReference type="Proteomes" id="UP000243255">
    <property type="component" value="Unassembled WGS sequence"/>
</dbReference>
<keyword evidence="2" id="KW-1185">Reference proteome</keyword>
<proteinExistence type="predicted"/>
<dbReference type="STRING" id="1121321.SAMN04488530_13115"/>
<evidence type="ECO:0000313" key="2">
    <source>
        <dbReference type="Proteomes" id="UP000243255"/>
    </source>
</evidence>
<dbReference type="AlphaFoldDB" id="A0A1M5RK13"/>